<name>A0A9X1SG18_9BACT</name>
<sequence>MIIIDNAVEQMCKTYLSLPSRITGLGITRRQVNEAFETFPALLDAMETHASDKLNGIDLGIVDYYHRLRNELYHQGFGLTIERNKVETYSDVARVLFRNLFDYDVVGTTTSTTTTPPPDGSDQFLALVEKTNRIGQLAEEILESTGTIDSDARRMFPLSTLLSMLRGSGAVTEQQTIRLNELRQLRNVVVHGQIPATAITQEALDELDTLIGHLERELDRDG</sequence>
<organism evidence="1 2">
    <name type="scientific">Blastopirellula sediminis</name>
    <dbReference type="NCBI Taxonomy" id="2894196"/>
    <lineage>
        <taxon>Bacteria</taxon>
        <taxon>Pseudomonadati</taxon>
        <taxon>Planctomycetota</taxon>
        <taxon>Planctomycetia</taxon>
        <taxon>Pirellulales</taxon>
        <taxon>Pirellulaceae</taxon>
        <taxon>Blastopirellula</taxon>
    </lineage>
</organism>
<protein>
    <submittedName>
        <fullName evidence="1">Uncharacterized protein</fullName>
    </submittedName>
</protein>
<comment type="caution">
    <text evidence="1">The sequence shown here is derived from an EMBL/GenBank/DDBJ whole genome shotgun (WGS) entry which is preliminary data.</text>
</comment>
<evidence type="ECO:0000313" key="1">
    <source>
        <dbReference type="EMBL" id="MCC9628151.1"/>
    </source>
</evidence>
<gene>
    <name evidence="1" type="ORF">LOC68_07070</name>
</gene>
<dbReference type="EMBL" id="JAJKFT010000004">
    <property type="protein sequence ID" value="MCC9628151.1"/>
    <property type="molecule type" value="Genomic_DNA"/>
</dbReference>
<accession>A0A9X1SG18</accession>
<evidence type="ECO:0000313" key="2">
    <source>
        <dbReference type="Proteomes" id="UP001139103"/>
    </source>
</evidence>
<proteinExistence type="predicted"/>
<dbReference type="RefSeq" id="WP_230217156.1">
    <property type="nucleotide sequence ID" value="NZ_JAJKFT010000004.1"/>
</dbReference>
<dbReference type="AlphaFoldDB" id="A0A9X1SG18"/>
<reference evidence="1" key="1">
    <citation type="submission" date="2021-11" db="EMBL/GenBank/DDBJ databases">
        <title>Genome sequence.</title>
        <authorList>
            <person name="Sun Q."/>
        </authorList>
    </citation>
    <scope>NUCLEOTIDE SEQUENCE</scope>
    <source>
        <strain evidence="1">JC732</strain>
    </source>
</reference>
<keyword evidence="2" id="KW-1185">Reference proteome</keyword>
<dbReference type="Proteomes" id="UP001139103">
    <property type="component" value="Unassembled WGS sequence"/>
</dbReference>